<keyword evidence="3" id="KW-1185">Reference proteome</keyword>
<comment type="caution">
    <text evidence="2">The sequence shown here is derived from an EMBL/GenBank/DDBJ whole genome shotgun (WGS) entry which is preliminary data.</text>
</comment>
<protein>
    <submittedName>
        <fullName evidence="2">Uncharacterized protein</fullName>
    </submittedName>
</protein>
<evidence type="ECO:0000313" key="2">
    <source>
        <dbReference type="EMBL" id="KDN82105.1"/>
    </source>
</evidence>
<accession>A0A066YVY8</accession>
<sequence length="373" mass="40867">MADETVWIDLDEVESAAKTIMGLLKELEGPANRLEAKVKQVEASVYGTDLVGKALQGAGSSVGGLGKHQEQVLAGIRTLMQNATAMGQNLQSMAARHRANDEQHGSEIGRIAADGDMPADPRLPGNLSAPVGTVPASLPDAPREPLLDPDPTPPRRRPPSRRSATPRATAATTSPTRPRSTTTTTTRSWRLSAAAAAEPAPTSSSDRPAGRVDARCPGSPRAAQPEPDAAPPTVTRGAHPPPLRPRTSSRRVSRHDRAARRPRRSTEDRSEEREREGHRLPRRQRGVARRTRRRLGRLEQGRRIPRAGDQRGRPAGDVEHVRAGRRQLPAVPAEVRRRRGVARRHHPAVRQRDRHLAARRVRRGDRHQERDGP</sequence>
<feature type="compositionally biased region" description="Basic residues" evidence="1">
    <location>
        <begin position="247"/>
        <end position="263"/>
    </location>
</feature>
<evidence type="ECO:0000313" key="3">
    <source>
        <dbReference type="Proteomes" id="UP000027178"/>
    </source>
</evidence>
<proteinExistence type="predicted"/>
<reference evidence="2 3" key="1">
    <citation type="submission" date="2014-05" db="EMBL/GenBank/DDBJ databases">
        <title>Draft Genome Sequence of Kitasatospora cheerisanensis KCTC 2395.</title>
        <authorList>
            <person name="Nam D.H."/>
        </authorList>
    </citation>
    <scope>NUCLEOTIDE SEQUENCE [LARGE SCALE GENOMIC DNA]</scope>
    <source>
        <strain evidence="2 3">KCTC 2395</strain>
    </source>
</reference>
<dbReference type="HOGENOM" id="CLU_741420_0_0_11"/>
<feature type="compositionally biased region" description="Basic residues" evidence="1">
    <location>
        <begin position="336"/>
        <end position="349"/>
    </location>
</feature>
<feature type="compositionally biased region" description="Basic residues" evidence="1">
    <location>
        <begin position="280"/>
        <end position="295"/>
    </location>
</feature>
<feature type="compositionally biased region" description="Basic and acidic residues" evidence="1">
    <location>
        <begin position="264"/>
        <end position="279"/>
    </location>
</feature>
<dbReference type="Proteomes" id="UP000027178">
    <property type="component" value="Unassembled WGS sequence"/>
</dbReference>
<dbReference type="AlphaFoldDB" id="A0A066YVY8"/>
<dbReference type="EMBL" id="JNBY01000123">
    <property type="protein sequence ID" value="KDN82105.1"/>
    <property type="molecule type" value="Genomic_DNA"/>
</dbReference>
<dbReference type="eggNOG" id="ENOG5032I46">
    <property type="taxonomic scope" value="Bacteria"/>
</dbReference>
<feature type="region of interest" description="Disordered" evidence="1">
    <location>
        <begin position="111"/>
        <end position="373"/>
    </location>
</feature>
<organism evidence="2 3">
    <name type="scientific">Kitasatospora cheerisanensis KCTC 2395</name>
    <dbReference type="NCBI Taxonomy" id="1348663"/>
    <lineage>
        <taxon>Bacteria</taxon>
        <taxon>Bacillati</taxon>
        <taxon>Actinomycetota</taxon>
        <taxon>Actinomycetes</taxon>
        <taxon>Kitasatosporales</taxon>
        <taxon>Streptomycetaceae</taxon>
        <taxon>Kitasatospora</taxon>
    </lineage>
</organism>
<evidence type="ECO:0000256" key="1">
    <source>
        <dbReference type="SAM" id="MobiDB-lite"/>
    </source>
</evidence>
<feature type="compositionally biased region" description="Basic and acidic residues" evidence="1">
    <location>
        <begin position="296"/>
        <end position="322"/>
    </location>
</feature>
<feature type="compositionally biased region" description="Low complexity" evidence="1">
    <location>
        <begin position="161"/>
        <end position="205"/>
    </location>
</feature>
<gene>
    <name evidence="2" type="ORF">KCH_61210</name>
</gene>
<name>A0A066YVY8_9ACTN</name>